<evidence type="ECO:0000256" key="2">
    <source>
        <dbReference type="ARBA" id="ARBA00022801"/>
    </source>
</evidence>
<sequence>MQHNIIQITDTHLKNSTGAKQMKQRFSPNEKLDLVFRDIKRHHLKADFIAITDDLIHEGNIADYCAFKKMISCKQDRLKMPIYVTLGNHDRTKAFYRGYLKQKSKDKYYYQITSSDYDYYFLDTNFNNIEQGYLDYKQLNWLGERLSQSDHPAIIFMHHLPYAPH</sequence>
<dbReference type="InterPro" id="IPR004843">
    <property type="entry name" value="Calcineurin-like_PHP"/>
</dbReference>
<dbReference type="SUPFAM" id="SSF56300">
    <property type="entry name" value="Metallo-dependent phosphatases"/>
    <property type="match status" value="1"/>
</dbReference>
<dbReference type="EMBL" id="BRPL01000004">
    <property type="protein sequence ID" value="GLB47568.1"/>
    <property type="molecule type" value="Genomic_DNA"/>
</dbReference>
<dbReference type="PANTHER" id="PTHR42988:SF2">
    <property type="entry name" value="CYCLIC NUCLEOTIDE PHOSPHODIESTERASE CBUA0032-RELATED"/>
    <property type="match status" value="1"/>
</dbReference>
<evidence type="ECO:0000259" key="5">
    <source>
        <dbReference type="Pfam" id="PF00149"/>
    </source>
</evidence>
<dbReference type="Pfam" id="PF00149">
    <property type="entry name" value="Metallophos"/>
    <property type="match status" value="1"/>
</dbReference>
<dbReference type="Gene3D" id="3.60.21.10">
    <property type="match status" value="1"/>
</dbReference>
<dbReference type="GO" id="GO:0016787">
    <property type="term" value="F:hydrolase activity"/>
    <property type="evidence" value="ECO:0007669"/>
    <property type="project" value="UniProtKB-KW"/>
</dbReference>
<reference evidence="6" key="2">
    <citation type="journal article" date="2023" name="PLoS ONE">
        <title>Philodulcilactobacillus myokoensis gen. nov., sp. nov., a fructophilic, acidophilic, and agar-phobic lactic acid bacterium isolated from fermented vegetable extracts.</title>
        <authorList>
            <person name="Kouya T."/>
            <person name="Ishiyama Y."/>
            <person name="Ohashi S."/>
            <person name="Kumakubo R."/>
            <person name="Yamazaki T."/>
            <person name="Otaki T."/>
        </authorList>
    </citation>
    <scope>NUCLEOTIDE SEQUENCE</scope>
    <source>
        <strain evidence="6">WR16-4</strain>
    </source>
</reference>
<dbReference type="Proteomes" id="UP001144204">
    <property type="component" value="Unassembled WGS sequence"/>
</dbReference>
<dbReference type="PANTHER" id="PTHR42988">
    <property type="entry name" value="PHOSPHOHYDROLASE"/>
    <property type="match status" value="1"/>
</dbReference>
<name>A0A9W6B343_9LACO</name>
<evidence type="ECO:0000313" key="6">
    <source>
        <dbReference type="EMBL" id="GLB47568.1"/>
    </source>
</evidence>
<reference evidence="6" key="1">
    <citation type="submission" date="2022-07" db="EMBL/GenBank/DDBJ databases">
        <authorList>
            <person name="Kouya T."/>
            <person name="Ishiyama Y."/>
        </authorList>
    </citation>
    <scope>NUCLEOTIDE SEQUENCE</scope>
    <source>
        <strain evidence="6">WR16-4</strain>
    </source>
</reference>
<dbReference type="GO" id="GO:0046872">
    <property type="term" value="F:metal ion binding"/>
    <property type="evidence" value="ECO:0007669"/>
    <property type="project" value="UniProtKB-KW"/>
</dbReference>
<evidence type="ECO:0000256" key="1">
    <source>
        <dbReference type="ARBA" id="ARBA00022723"/>
    </source>
</evidence>
<feature type="domain" description="Calcineurin-like phosphoesterase" evidence="5">
    <location>
        <begin position="4"/>
        <end position="162"/>
    </location>
</feature>
<proteinExistence type="inferred from homology"/>
<dbReference type="InterPro" id="IPR050884">
    <property type="entry name" value="CNP_phosphodiesterase-III"/>
</dbReference>
<evidence type="ECO:0000256" key="4">
    <source>
        <dbReference type="ARBA" id="ARBA00025742"/>
    </source>
</evidence>
<gene>
    <name evidence="6" type="ORF">WR164_15470</name>
</gene>
<organism evidence="6 7">
    <name type="scientific">Philodulcilactobacillus myokoensis</name>
    <dbReference type="NCBI Taxonomy" id="2929573"/>
    <lineage>
        <taxon>Bacteria</taxon>
        <taxon>Bacillati</taxon>
        <taxon>Bacillota</taxon>
        <taxon>Bacilli</taxon>
        <taxon>Lactobacillales</taxon>
        <taxon>Lactobacillaceae</taxon>
        <taxon>Philodulcilactobacillus</taxon>
    </lineage>
</organism>
<evidence type="ECO:0000313" key="7">
    <source>
        <dbReference type="Proteomes" id="UP001144204"/>
    </source>
</evidence>
<keyword evidence="3" id="KW-0408">Iron</keyword>
<keyword evidence="7" id="KW-1185">Reference proteome</keyword>
<dbReference type="RefSeq" id="WP_286137104.1">
    <property type="nucleotide sequence ID" value="NZ_BRPL01000004.1"/>
</dbReference>
<keyword evidence="2" id="KW-0378">Hydrolase</keyword>
<comment type="similarity">
    <text evidence="4">Belongs to the cyclic nucleotide phosphodiesterase class-III family.</text>
</comment>
<protein>
    <recommendedName>
        <fullName evidence="5">Calcineurin-like phosphoesterase domain-containing protein</fullName>
    </recommendedName>
</protein>
<evidence type="ECO:0000256" key="3">
    <source>
        <dbReference type="ARBA" id="ARBA00023004"/>
    </source>
</evidence>
<accession>A0A9W6B343</accession>
<dbReference type="InterPro" id="IPR029052">
    <property type="entry name" value="Metallo-depent_PP-like"/>
</dbReference>
<comment type="caution">
    <text evidence="6">The sequence shown here is derived from an EMBL/GenBank/DDBJ whole genome shotgun (WGS) entry which is preliminary data.</text>
</comment>
<dbReference type="AlphaFoldDB" id="A0A9W6B343"/>
<keyword evidence="1" id="KW-0479">Metal-binding</keyword>